<organism evidence="1 2">
    <name type="scientific">Racocetra persica</name>
    <dbReference type="NCBI Taxonomy" id="160502"/>
    <lineage>
        <taxon>Eukaryota</taxon>
        <taxon>Fungi</taxon>
        <taxon>Fungi incertae sedis</taxon>
        <taxon>Mucoromycota</taxon>
        <taxon>Glomeromycotina</taxon>
        <taxon>Glomeromycetes</taxon>
        <taxon>Diversisporales</taxon>
        <taxon>Gigasporaceae</taxon>
        <taxon>Racocetra</taxon>
    </lineage>
</organism>
<reference evidence="1" key="1">
    <citation type="submission" date="2021-06" db="EMBL/GenBank/DDBJ databases">
        <authorList>
            <person name="Kallberg Y."/>
            <person name="Tangrot J."/>
            <person name="Rosling A."/>
        </authorList>
    </citation>
    <scope>NUCLEOTIDE SEQUENCE</scope>
    <source>
        <strain evidence="1">MA461A</strain>
    </source>
</reference>
<sequence length="62" mass="7307">TPHHQTDQFQQSCTLTSRLQFLKFLLAFSFTYFINRTSAHAVSKSPRTQRLFTRPSFLLPNF</sequence>
<dbReference type="EMBL" id="CAJVQC010011872">
    <property type="protein sequence ID" value="CAG8632286.1"/>
    <property type="molecule type" value="Genomic_DNA"/>
</dbReference>
<feature type="non-terminal residue" evidence="1">
    <location>
        <position position="1"/>
    </location>
</feature>
<name>A0ACA9N3I1_9GLOM</name>
<proteinExistence type="predicted"/>
<keyword evidence="2" id="KW-1185">Reference proteome</keyword>
<evidence type="ECO:0000313" key="1">
    <source>
        <dbReference type="EMBL" id="CAG8632286.1"/>
    </source>
</evidence>
<gene>
    <name evidence="1" type="ORF">RPERSI_LOCUS7162</name>
</gene>
<dbReference type="Proteomes" id="UP000789920">
    <property type="component" value="Unassembled WGS sequence"/>
</dbReference>
<accession>A0ACA9N3I1</accession>
<protein>
    <submittedName>
        <fullName evidence="1">18789_t:CDS:1</fullName>
    </submittedName>
</protein>
<evidence type="ECO:0000313" key="2">
    <source>
        <dbReference type="Proteomes" id="UP000789920"/>
    </source>
</evidence>
<comment type="caution">
    <text evidence="1">The sequence shown here is derived from an EMBL/GenBank/DDBJ whole genome shotgun (WGS) entry which is preliminary data.</text>
</comment>